<dbReference type="SMART" id="SM00304">
    <property type="entry name" value="HAMP"/>
    <property type="match status" value="1"/>
</dbReference>
<comment type="catalytic activity">
    <reaction evidence="1">
        <text>ATP + protein L-histidine = ADP + protein N-phospho-L-histidine.</text>
        <dbReference type="EC" id="2.7.13.3"/>
    </reaction>
</comment>
<dbReference type="SUPFAM" id="SSF158472">
    <property type="entry name" value="HAMP domain-like"/>
    <property type="match status" value="1"/>
</dbReference>
<keyword evidence="10" id="KW-0175">Coiled coil</keyword>
<evidence type="ECO:0000256" key="4">
    <source>
        <dbReference type="ARBA" id="ARBA00022553"/>
    </source>
</evidence>
<evidence type="ECO:0000259" key="13">
    <source>
        <dbReference type="PROSITE" id="PS50885"/>
    </source>
</evidence>
<evidence type="ECO:0000256" key="2">
    <source>
        <dbReference type="ARBA" id="ARBA00004370"/>
    </source>
</evidence>
<dbReference type="InterPro" id="IPR036097">
    <property type="entry name" value="HisK_dim/P_sf"/>
</dbReference>
<dbReference type="RefSeq" id="WP_318348011.1">
    <property type="nucleotide sequence ID" value="NZ_AP018694.1"/>
</dbReference>
<dbReference type="GO" id="GO:0016020">
    <property type="term" value="C:membrane"/>
    <property type="evidence" value="ECO:0007669"/>
    <property type="project" value="UniProtKB-SubCell"/>
</dbReference>
<evidence type="ECO:0000256" key="6">
    <source>
        <dbReference type="ARBA" id="ARBA00022741"/>
    </source>
</evidence>
<dbReference type="Gene3D" id="3.30.450.290">
    <property type="match status" value="1"/>
</dbReference>
<sequence length="557" mass="62449">MNWFKRVAKKNIAGSPIISHYVKFRSSIYGRVVFIIAILSVFLFVSFNIIFQSVNEQYLNTIIRQSGNNIGSIVEGALYHSMLQNDKSALQNTLDIINTLPGIDEVNMYDSRDSLVYSSFTTDPNDSHADPNCLSCHSNIRSLFPGTEKSYKIIDINTDCLMNKSDNGSRHLLIRSPIMNERSCYVSSCHAHEATDTLLGSLVIKIPLEAQDKAIQKSSTEFFFLAILATMLLVSFLLLFTRKKIKNPLNELVKVSVAVANGDTSTRLDIKPNQLDDMRVVSEAFNDMLDNLQTATVELENWSQQLEYKVQKKSEELGAAQNELMHVERLASLGKLSSSVAHEINNPLSGILIYTKLLMKQVGNPELYASKRESMLKHLRLIESETKRCGDIVKGLLDFSRKDQNDFEPKHLHEILKETYELMTHPIKIADIKFEYDFAASSDLIYCNPNQIKQACIAILVNASEAIKENGEITIKTRNLDEETICIDISDNGLGIAEEDISHIFEPFFSTKQDVSGIGLGLAIVHGIIQNHKGKIQVNSELDRGTTISVNLPLIKS</sequence>
<gene>
    <name evidence="14" type="ORF">AQPE_3984</name>
</gene>
<dbReference type="SMART" id="SM00388">
    <property type="entry name" value="HisKA"/>
    <property type="match status" value="1"/>
</dbReference>
<dbReference type="GO" id="GO:0005524">
    <property type="term" value="F:ATP binding"/>
    <property type="evidence" value="ECO:0007669"/>
    <property type="project" value="UniProtKB-KW"/>
</dbReference>
<evidence type="ECO:0000256" key="11">
    <source>
        <dbReference type="SAM" id="Phobius"/>
    </source>
</evidence>
<dbReference type="Gene3D" id="1.10.287.130">
    <property type="match status" value="1"/>
</dbReference>
<evidence type="ECO:0000313" key="14">
    <source>
        <dbReference type="EMBL" id="BBE19796.1"/>
    </source>
</evidence>
<dbReference type="InterPro" id="IPR003661">
    <property type="entry name" value="HisK_dim/P_dom"/>
</dbReference>
<feature type="domain" description="HAMP" evidence="13">
    <location>
        <begin position="243"/>
        <end position="297"/>
    </location>
</feature>
<reference evidence="14" key="1">
    <citation type="journal article" date="2020" name="Int. J. Syst. Evol. Microbiol.">
        <title>Aquipluma nitroreducens gen. nov. sp. nov., a novel facultatively anaerobic bacterium isolated from a freshwater lake.</title>
        <authorList>
            <person name="Watanabe M."/>
            <person name="Kojima H."/>
            <person name="Fukui M."/>
        </authorList>
    </citation>
    <scope>NUCLEOTIDE SEQUENCE</scope>
    <source>
        <strain evidence="14">MeG22</strain>
    </source>
</reference>
<dbReference type="InterPro" id="IPR005467">
    <property type="entry name" value="His_kinase_dom"/>
</dbReference>
<dbReference type="Pfam" id="PF02518">
    <property type="entry name" value="HATPase_c"/>
    <property type="match status" value="1"/>
</dbReference>
<name>A0A5K7SEA4_9BACT</name>
<keyword evidence="6" id="KW-0547">Nucleotide-binding</keyword>
<dbReference type="CDD" id="cd00082">
    <property type="entry name" value="HisKA"/>
    <property type="match status" value="1"/>
</dbReference>
<keyword evidence="7 14" id="KW-0418">Kinase</keyword>
<feature type="coiled-coil region" evidence="10">
    <location>
        <begin position="303"/>
        <end position="330"/>
    </location>
</feature>
<evidence type="ECO:0000256" key="3">
    <source>
        <dbReference type="ARBA" id="ARBA00012438"/>
    </source>
</evidence>
<dbReference type="InterPro" id="IPR004358">
    <property type="entry name" value="Sig_transdc_His_kin-like_C"/>
</dbReference>
<dbReference type="SMART" id="SM00387">
    <property type="entry name" value="HATPase_c"/>
    <property type="match status" value="1"/>
</dbReference>
<feature type="transmembrane region" description="Helical" evidence="11">
    <location>
        <begin position="222"/>
        <end position="240"/>
    </location>
</feature>
<dbReference type="PANTHER" id="PTHR43065">
    <property type="entry name" value="SENSOR HISTIDINE KINASE"/>
    <property type="match status" value="1"/>
</dbReference>
<keyword evidence="11" id="KW-0472">Membrane</keyword>
<feature type="transmembrane region" description="Helical" evidence="11">
    <location>
        <begin position="28"/>
        <end position="51"/>
    </location>
</feature>
<dbReference type="KEGG" id="anf:AQPE_3984"/>
<protein>
    <recommendedName>
        <fullName evidence="3">histidine kinase</fullName>
        <ecNumber evidence="3">2.7.13.3</ecNumber>
    </recommendedName>
</protein>
<dbReference type="GO" id="GO:0000155">
    <property type="term" value="F:phosphorelay sensor kinase activity"/>
    <property type="evidence" value="ECO:0007669"/>
    <property type="project" value="InterPro"/>
</dbReference>
<dbReference type="SUPFAM" id="SSF55874">
    <property type="entry name" value="ATPase domain of HSP90 chaperone/DNA topoisomerase II/histidine kinase"/>
    <property type="match status" value="1"/>
</dbReference>
<comment type="subcellular location">
    <subcellularLocation>
        <location evidence="2">Membrane</location>
    </subcellularLocation>
</comment>
<dbReference type="InterPro" id="IPR036890">
    <property type="entry name" value="HATPase_C_sf"/>
</dbReference>
<keyword evidence="8" id="KW-0067">ATP-binding</keyword>
<dbReference type="AlphaFoldDB" id="A0A5K7SEA4"/>
<keyword evidence="15" id="KW-1185">Reference proteome</keyword>
<dbReference type="SUPFAM" id="SSF47384">
    <property type="entry name" value="Homodimeric domain of signal transducing histidine kinase"/>
    <property type="match status" value="1"/>
</dbReference>
<keyword evidence="11" id="KW-1133">Transmembrane helix</keyword>
<dbReference type="PROSITE" id="PS50109">
    <property type="entry name" value="HIS_KIN"/>
    <property type="match status" value="1"/>
</dbReference>
<evidence type="ECO:0000256" key="5">
    <source>
        <dbReference type="ARBA" id="ARBA00022679"/>
    </source>
</evidence>
<keyword evidence="5" id="KW-0808">Transferase</keyword>
<dbReference type="EMBL" id="AP018694">
    <property type="protein sequence ID" value="BBE19796.1"/>
    <property type="molecule type" value="Genomic_DNA"/>
</dbReference>
<accession>A0A5K7SEA4</accession>
<dbReference type="PROSITE" id="PS50885">
    <property type="entry name" value="HAMP"/>
    <property type="match status" value="1"/>
</dbReference>
<proteinExistence type="predicted"/>
<organism evidence="14 15">
    <name type="scientific">Aquipluma nitroreducens</name>
    <dbReference type="NCBI Taxonomy" id="2010828"/>
    <lineage>
        <taxon>Bacteria</taxon>
        <taxon>Pseudomonadati</taxon>
        <taxon>Bacteroidota</taxon>
        <taxon>Bacteroidia</taxon>
        <taxon>Marinilabiliales</taxon>
        <taxon>Prolixibacteraceae</taxon>
        <taxon>Aquipluma</taxon>
    </lineage>
</organism>
<keyword evidence="4" id="KW-0597">Phosphoprotein</keyword>
<dbReference type="Pfam" id="PF00672">
    <property type="entry name" value="HAMP"/>
    <property type="match status" value="1"/>
</dbReference>
<keyword evidence="9" id="KW-0902">Two-component regulatory system</keyword>
<dbReference type="PANTHER" id="PTHR43065:SF10">
    <property type="entry name" value="PEROXIDE STRESS-ACTIVATED HISTIDINE KINASE MAK3"/>
    <property type="match status" value="1"/>
</dbReference>
<dbReference type="Pfam" id="PF00512">
    <property type="entry name" value="HisKA"/>
    <property type="match status" value="1"/>
</dbReference>
<dbReference type="PRINTS" id="PR00344">
    <property type="entry name" value="BCTRLSENSOR"/>
</dbReference>
<dbReference type="InterPro" id="IPR003594">
    <property type="entry name" value="HATPase_dom"/>
</dbReference>
<dbReference type="CDD" id="cd06225">
    <property type="entry name" value="HAMP"/>
    <property type="match status" value="1"/>
</dbReference>
<dbReference type="EC" id="2.7.13.3" evidence="3"/>
<keyword evidence="11" id="KW-0812">Transmembrane</keyword>
<dbReference type="Proteomes" id="UP001193389">
    <property type="component" value="Chromosome"/>
</dbReference>
<evidence type="ECO:0000256" key="8">
    <source>
        <dbReference type="ARBA" id="ARBA00022840"/>
    </source>
</evidence>
<evidence type="ECO:0000256" key="9">
    <source>
        <dbReference type="ARBA" id="ARBA00023012"/>
    </source>
</evidence>
<dbReference type="Gene3D" id="3.30.565.10">
    <property type="entry name" value="Histidine kinase-like ATPase, C-terminal domain"/>
    <property type="match status" value="1"/>
</dbReference>
<evidence type="ECO:0000256" key="1">
    <source>
        <dbReference type="ARBA" id="ARBA00000085"/>
    </source>
</evidence>
<feature type="domain" description="Histidine kinase" evidence="12">
    <location>
        <begin position="339"/>
        <end position="556"/>
    </location>
</feature>
<evidence type="ECO:0000256" key="7">
    <source>
        <dbReference type="ARBA" id="ARBA00022777"/>
    </source>
</evidence>
<evidence type="ECO:0000313" key="15">
    <source>
        <dbReference type="Proteomes" id="UP001193389"/>
    </source>
</evidence>
<evidence type="ECO:0000259" key="12">
    <source>
        <dbReference type="PROSITE" id="PS50109"/>
    </source>
</evidence>
<dbReference type="Gene3D" id="6.10.340.10">
    <property type="match status" value="1"/>
</dbReference>
<evidence type="ECO:0000256" key="10">
    <source>
        <dbReference type="SAM" id="Coils"/>
    </source>
</evidence>
<dbReference type="InterPro" id="IPR003660">
    <property type="entry name" value="HAMP_dom"/>
</dbReference>